<reference evidence="1 2" key="1">
    <citation type="submission" date="2015-11" db="EMBL/GenBank/DDBJ databases">
        <title>Draft genome sequences of new species of the genus Lactobacillus isolated from orchardgrass silage.</title>
        <authorList>
            <person name="Tohno M."/>
            <person name="Tanizawa Y."/>
            <person name="Arita M."/>
        </authorList>
    </citation>
    <scope>NUCLEOTIDE SEQUENCE [LARGE SCALE GENOMIC DNA]</scope>
    <source>
        <strain evidence="1 2">IWT25</strain>
    </source>
</reference>
<accession>A0A1Z5IV12</accession>
<evidence type="ECO:0000313" key="1">
    <source>
        <dbReference type="EMBL" id="GAX05448.1"/>
    </source>
</evidence>
<protein>
    <submittedName>
        <fullName evidence="1">Uncharacterized protein</fullName>
    </submittedName>
</protein>
<dbReference type="EMBL" id="BCMI01000005">
    <property type="protein sequence ID" value="GAX05448.1"/>
    <property type="molecule type" value="Genomic_DNA"/>
</dbReference>
<sequence>MANKADDSKIPQGYDRMTYWWPGEVIKKGDPLTEEEQKKYDLDTIKFLESIARDQPLKTNDLKELQRLKKKYHQD</sequence>
<comment type="caution">
    <text evidence="1">The sequence shown here is derived from an EMBL/GenBank/DDBJ whole genome shotgun (WGS) entry which is preliminary data.</text>
</comment>
<evidence type="ECO:0000313" key="2">
    <source>
        <dbReference type="Proteomes" id="UP000198414"/>
    </source>
</evidence>
<dbReference type="RefSeq" id="WP_089120753.1">
    <property type="nucleotide sequence ID" value="NZ_BCMI01000005.1"/>
</dbReference>
<organism evidence="1 2">
    <name type="scientific">Secundilactobacillus pentosiphilus</name>
    <dbReference type="NCBI Taxonomy" id="1714682"/>
    <lineage>
        <taxon>Bacteria</taxon>
        <taxon>Bacillati</taxon>
        <taxon>Bacillota</taxon>
        <taxon>Bacilli</taxon>
        <taxon>Lactobacillales</taxon>
        <taxon>Lactobacillaceae</taxon>
        <taxon>Secundilactobacillus</taxon>
    </lineage>
</organism>
<proteinExistence type="predicted"/>
<dbReference type="Proteomes" id="UP000198414">
    <property type="component" value="Unassembled WGS sequence"/>
</dbReference>
<gene>
    <name evidence="1" type="ORF">IWT25_00754</name>
</gene>
<dbReference type="AlphaFoldDB" id="A0A1Z5IV12"/>
<name>A0A1Z5IV12_9LACO</name>